<protein>
    <submittedName>
        <fullName evidence="3">IS4 family transposase</fullName>
    </submittedName>
</protein>
<dbReference type="Gene3D" id="3.90.350.10">
    <property type="entry name" value="Transposase Inhibitor Protein From Tn5, Chain A, domain 1"/>
    <property type="match status" value="1"/>
</dbReference>
<accession>A0A4Y8KLQ2</accession>
<dbReference type="EMBL" id="SOHQ01000032">
    <property type="protein sequence ID" value="TFD77033.1"/>
    <property type="molecule type" value="Genomic_DNA"/>
</dbReference>
<dbReference type="GO" id="GO:0006313">
    <property type="term" value="P:DNA transposition"/>
    <property type="evidence" value="ECO:0007669"/>
    <property type="project" value="InterPro"/>
</dbReference>
<dbReference type="NCBIfam" id="NF033592">
    <property type="entry name" value="transpos_IS4_1"/>
    <property type="match status" value="1"/>
</dbReference>
<dbReference type="InterPro" id="IPR024473">
    <property type="entry name" value="Transposases_IS4_N"/>
</dbReference>
<dbReference type="Proteomes" id="UP000298218">
    <property type="component" value="Unassembled WGS sequence"/>
</dbReference>
<comment type="caution">
    <text evidence="3">The sequence shown here is derived from an EMBL/GenBank/DDBJ whole genome shotgun (WGS) entry which is preliminary data.</text>
</comment>
<feature type="domain" description="Transposase IS4 N-terminal" evidence="2">
    <location>
        <begin position="20"/>
        <end position="116"/>
    </location>
</feature>
<dbReference type="GO" id="GO:0004803">
    <property type="term" value="F:transposase activity"/>
    <property type="evidence" value="ECO:0007669"/>
    <property type="project" value="InterPro"/>
</dbReference>
<organism evidence="3 4">
    <name type="scientific">Cryobacterium psychrophilum</name>
    <dbReference type="NCBI Taxonomy" id="41988"/>
    <lineage>
        <taxon>Bacteria</taxon>
        <taxon>Bacillati</taxon>
        <taxon>Actinomycetota</taxon>
        <taxon>Actinomycetes</taxon>
        <taxon>Micrococcales</taxon>
        <taxon>Microbacteriaceae</taxon>
        <taxon>Cryobacterium</taxon>
    </lineage>
</organism>
<reference evidence="3 4" key="1">
    <citation type="submission" date="2019-03" db="EMBL/GenBank/DDBJ databases">
        <title>Genomics of glacier-inhabiting Cryobacterium strains.</title>
        <authorList>
            <person name="Liu Q."/>
            <person name="Xin Y.-H."/>
        </authorList>
    </citation>
    <scope>NUCLEOTIDE SEQUENCE [LARGE SCALE GENOMIC DNA]</scope>
    <source>
        <strain evidence="3 4">CGMCC 1.4292</strain>
    </source>
</reference>
<dbReference type="InterPro" id="IPR002559">
    <property type="entry name" value="Transposase_11"/>
</dbReference>
<dbReference type="InterPro" id="IPR047952">
    <property type="entry name" value="Transpos_IS4"/>
</dbReference>
<evidence type="ECO:0000259" key="1">
    <source>
        <dbReference type="Pfam" id="PF01609"/>
    </source>
</evidence>
<dbReference type="Pfam" id="PF13006">
    <property type="entry name" value="Nterm_IS4"/>
    <property type="match status" value="1"/>
</dbReference>
<dbReference type="PANTHER" id="PTHR37529">
    <property type="entry name" value="TRANSPOSASE INSG FOR INSERTION SEQUENCE ELEMENT IS4-RELATED"/>
    <property type="match status" value="1"/>
</dbReference>
<dbReference type="AlphaFoldDB" id="A0A4Y8KLQ2"/>
<dbReference type="InterPro" id="IPR012337">
    <property type="entry name" value="RNaseH-like_sf"/>
</dbReference>
<evidence type="ECO:0000313" key="3">
    <source>
        <dbReference type="EMBL" id="TFD77033.1"/>
    </source>
</evidence>
<dbReference type="SUPFAM" id="SSF53098">
    <property type="entry name" value="Ribonuclease H-like"/>
    <property type="match status" value="1"/>
</dbReference>
<dbReference type="OrthoDB" id="477305at2"/>
<proteinExistence type="predicted"/>
<evidence type="ECO:0000259" key="2">
    <source>
        <dbReference type="Pfam" id="PF13006"/>
    </source>
</evidence>
<dbReference type="GO" id="GO:0003677">
    <property type="term" value="F:DNA binding"/>
    <property type="evidence" value="ECO:0007669"/>
    <property type="project" value="InterPro"/>
</dbReference>
<name>A0A4Y8KLQ2_9MICO</name>
<dbReference type="RefSeq" id="WP_134173391.1">
    <property type="nucleotide sequence ID" value="NZ_SODI01000001.1"/>
</dbReference>
<feature type="domain" description="Transposase IS4-like" evidence="1">
    <location>
        <begin position="134"/>
        <end position="359"/>
    </location>
</feature>
<dbReference type="Pfam" id="PF01609">
    <property type="entry name" value="DDE_Tnp_1"/>
    <property type="match status" value="1"/>
</dbReference>
<evidence type="ECO:0000313" key="4">
    <source>
        <dbReference type="Proteomes" id="UP000298218"/>
    </source>
</evidence>
<dbReference type="PANTHER" id="PTHR37529:SF1">
    <property type="entry name" value="TRANSPOSASE INSG FOR INSERTION SEQUENCE ELEMENT IS4-RELATED"/>
    <property type="match status" value="1"/>
</dbReference>
<keyword evidence="4" id="KW-1185">Reference proteome</keyword>
<gene>
    <name evidence="3" type="ORF">E3T53_12225</name>
</gene>
<sequence length="403" mass="44096">MARSGWVKPVSDRRLSDFVSVGLLTRVFPAGVVDEVIAAAGRTEVRQRALPARVMAYFSIGMALYSEDSYEDVFAQLTDGLSWSSGWAEEWSSPSKSGIFQARARLGSEPVRDLFKRVAVPLAGPETSGSWLAGRRLVAIDGTVLDLADSVANAEFFGRPPSSRGEKSAFPQARVVALAECGTHAIVDAEIGPCTTSEIALSRELVKRLTPGILLLADRGFYGFHLWQQAAATGADLLWRVKTNLRPRYVETLSDGSWLARIIPTSGSNRTTTEPLIVRVIDYTIDDGRENPESYRLLSTILDPSVASAEELAAVYSERWEIESTFDELKTHQRDPKAVLRSKSPDLILQEIWGHLCCHYAIRTLMADTAAHAGRETDRVSFIAALRIARRGAAQGAFSPSTA</sequence>